<evidence type="ECO:0000259" key="2">
    <source>
        <dbReference type="Pfam" id="PF07589"/>
    </source>
</evidence>
<name>A0A1I4RY44_9PROT</name>
<sequence length="251" mass="25335">MHKKSLLAVIFAVSLTSISASSVAAIIASSSNMTGDVEVTGFADGSPTTFSASFENLSGSLNLLAMENGFYNVYGQGSANFVGHAGPGGTIDVTVPSSTLLYSGFLGSSGLTPGSYDFTFGSSIGADINFGFTLDYDGVVSPLVMSFMAPFGFVDPEGSGQLTVTGTFFADGTSALFNFSESALTWTGIGGTLLAGDTLLGGGDGVINGPFELADIVATAEAITAIPEPATLALVGLGILGMGAAQRRRKN</sequence>
<dbReference type="AlphaFoldDB" id="A0A1I4RY44"/>
<protein>
    <submittedName>
        <fullName evidence="4">PEP-CTERM protein-sorting domain-containing protein</fullName>
    </submittedName>
</protein>
<dbReference type="Pfam" id="PF26598">
    <property type="entry name" value="DUF8187"/>
    <property type="match status" value="1"/>
</dbReference>
<dbReference type="Proteomes" id="UP000199561">
    <property type="component" value="Unassembled WGS sequence"/>
</dbReference>
<gene>
    <name evidence="4" type="ORF">SAMN05421880_12136</name>
</gene>
<evidence type="ECO:0000256" key="1">
    <source>
        <dbReference type="SAM" id="SignalP"/>
    </source>
</evidence>
<keyword evidence="1" id="KW-0732">Signal</keyword>
<dbReference type="RefSeq" id="WP_177182337.1">
    <property type="nucleotide sequence ID" value="NZ_FOUF01000021.1"/>
</dbReference>
<keyword evidence="5" id="KW-1185">Reference proteome</keyword>
<proteinExistence type="predicted"/>
<feature type="signal peptide" evidence="1">
    <location>
        <begin position="1"/>
        <end position="24"/>
    </location>
</feature>
<feature type="chain" id="PRO_5011527236" evidence="1">
    <location>
        <begin position="25"/>
        <end position="251"/>
    </location>
</feature>
<dbReference type="NCBIfam" id="TIGR02595">
    <property type="entry name" value="PEP_CTERM"/>
    <property type="match status" value="1"/>
</dbReference>
<dbReference type="InterPro" id="IPR013424">
    <property type="entry name" value="Ice-binding_C"/>
</dbReference>
<feature type="domain" description="Ice-binding protein C-terminal" evidence="2">
    <location>
        <begin position="225"/>
        <end position="248"/>
    </location>
</feature>
<reference evidence="4 5" key="1">
    <citation type="submission" date="2016-10" db="EMBL/GenBank/DDBJ databases">
        <authorList>
            <person name="de Groot N.N."/>
        </authorList>
    </citation>
    <scope>NUCLEOTIDE SEQUENCE [LARGE SCALE GENOMIC DNA]</scope>
    <source>
        <strain evidence="4 5">Nm146</strain>
    </source>
</reference>
<organism evidence="4 5">
    <name type="scientific">Nitrosomonas nitrosa</name>
    <dbReference type="NCBI Taxonomy" id="52442"/>
    <lineage>
        <taxon>Bacteria</taxon>
        <taxon>Pseudomonadati</taxon>
        <taxon>Pseudomonadota</taxon>
        <taxon>Betaproteobacteria</taxon>
        <taxon>Nitrosomonadales</taxon>
        <taxon>Nitrosomonadaceae</taxon>
        <taxon>Nitrosomonas</taxon>
    </lineage>
</organism>
<evidence type="ECO:0000259" key="3">
    <source>
        <dbReference type="Pfam" id="PF26598"/>
    </source>
</evidence>
<dbReference type="InterPro" id="IPR058500">
    <property type="entry name" value="DUF8187"/>
</dbReference>
<evidence type="ECO:0000313" key="4">
    <source>
        <dbReference type="EMBL" id="SFM56910.1"/>
    </source>
</evidence>
<dbReference type="EMBL" id="FOUF01000021">
    <property type="protein sequence ID" value="SFM56910.1"/>
    <property type="molecule type" value="Genomic_DNA"/>
</dbReference>
<feature type="domain" description="DUF8187" evidence="3">
    <location>
        <begin position="24"/>
        <end position="197"/>
    </location>
</feature>
<evidence type="ECO:0000313" key="5">
    <source>
        <dbReference type="Proteomes" id="UP000199561"/>
    </source>
</evidence>
<dbReference type="Pfam" id="PF07589">
    <property type="entry name" value="PEP-CTERM"/>
    <property type="match status" value="1"/>
</dbReference>
<accession>A0A1I4RY44</accession>